<dbReference type="InterPro" id="IPR003593">
    <property type="entry name" value="AAA+_ATPase"/>
</dbReference>
<dbReference type="PANTHER" id="PTHR23070">
    <property type="entry name" value="BCS1 AAA-TYPE ATPASE"/>
    <property type="match status" value="1"/>
</dbReference>
<proteinExistence type="inferred from homology"/>
<dbReference type="EMBL" id="LT899436">
    <property type="protein sequence ID" value="SNR14697.1"/>
    <property type="molecule type" value="Genomic_DNA"/>
</dbReference>
<dbReference type="RefSeq" id="WP_095069860.1">
    <property type="nucleotide sequence ID" value="NZ_LT899436.1"/>
</dbReference>
<dbReference type="InterPro" id="IPR050747">
    <property type="entry name" value="Mitochondrial_chaperone_BCS1"/>
</dbReference>
<dbReference type="GO" id="GO:0016887">
    <property type="term" value="F:ATP hydrolysis activity"/>
    <property type="evidence" value="ECO:0007669"/>
    <property type="project" value="InterPro"/>
</dbReference>
<accession>A0A238U6C4</accession>
<name>A0A238U6C4_9FLAO</name>
<feature type="domain" description="AAA+ ATPase" evidence="2">
    <location>
        <begin position="186"/>
        <end position="311"/>
    </location>
</feature>
<evidence type="ECO:0000313" key="4">
    <source>
        <dbReference type="Proteomes" id="UP000215214"/>
    </source>
</evidence>
<dbReference type="AlphaFoldDB" id="A0A238U6C4"/>
<keyword evidence="4" id="KW-1185">Reference proteome</keyword>
<evidence type="ECO:0000256" key="1">
    <source>
        <dbReference type="ARBA" id="ARBA00007448"/>
    </source>
</evidence>
<organism evidence="3 4">
    <name type="scientific">Tenacibaculum jejuense</name>
    <dbReference type="NCBI Taxonomy" id="584609"/>
    <lineage>
        <taxon>Bacteria</taxon>
        <taxon>Pseudomonadati</taxon>
        <taxon>Bacteroidota</taxon>
        <taxon>Flavobacteriia</taxon>
        <taxon>Flavobacteriales</taxon>
        <taxon>Flavobacteriaceae</taxon>
        <taxon>Tenacibaculum</taxon>
    </lineage>
</organism>
<dbReference type="Gene3D" id="3.40.50.300">
    <property type="entry name" value="P-loop containing nucleotide triphosphate hydrolases"/>
    <property type="match status" value="1"/>
</dbReference>
<protein>
    <submittedName>
        <fullName evidence="3">Putative ATPase</fullName>
    </submittedName>
</protein>
<evidence type="ECO:0000259" key="2">
    <source>
        <dbReference type="SMART" id="SM00382"/>
    </source>
</evidence>
<dbReference type="Pfam" id="PF00004">
    <property type="entry name" value="AAA"/>
    <property type="match status" value="1"/>
</dbReference>
<dbReference type="InterPro" id="IPR003959">
    <property type="entry name" value="ATPase_AAA_core"/>
</dbReference>
<sequence length="358" mass="41380">MSELLKSFDSYNEFEKGSYFTLMFDCIASNLSFEIALEESKENIDKVLTLLDLENEDYDLILKNWNTEDSNNADFSLDFPYQFLFKSNTQKCLIWISLQYEKLDVDFLYDCNHAELEQYVINKNHKLRTALGMSRAPTFKVLTKDRAGFDTEDVRTEDISIDIDTNYNSDFKPEYYKITKAIQSKKSGLILLYGKPGTGKTTLIKGIISENNKANFIFVQNEFVNNLLDPDFISFLLRQRNSILIIEDAEKVITSRENLKEESVVSTILQLTDGLFSDYLNIKIICTFNTSLSKIDSALLRKGRIISKYEFKDLEINKTNELLSLLNFAKSDTPLPLAEIYNREDNNYTNLDINKIGF</sequence>
<dbReference type="KEGG" id="tje:TJEJU_0934"/>
<comment type="similarity">
    <text evidence="1">Belongs to the AAA ATPase family. BCS1 subfamily.</text>
</comment>
<dbReference type="Proteomes" id="UP000215214">
    <property type="component" value="Chromosome TJEJU"/>
</dbReference>
<dbReference type="InterPro" id="IPR027417">
    <property type="entry name" value="P-loop_NTPase"/>
</dbReference>
<evidence type="ECO:0000313" key="3">
    <source>
        <dbReference type="EMBL" id="SNR14697.1"/>
    </source>
</evidence>
<dbReference type="OrthoDB" id="9809379at2"/>
<gene>
    <name evidence="3" type="ORF">TJEJU_0934</name>
</gene>
<dbReference type="SMART" id="SM00382">
    <property type="entry name" value="AAA"/>
    <property type="match status" value="1"/>
</dbReference>
<reference evidence="3 4" key="1">
    <citation type="submission" date="2017-07" db="EMBL/GenBank/DDBJ databases">
        <authorList>
            <person name="Sun Z.S."/>
            <person name="Albrecht U."/>
            <person name="Echele G."/>
            <person name="Lee C.C."/>
        </authorList>
    </citation>
    <scope>NUCLEOTIDE SEQUENCE [LARGE SCALE GENOMIC DNA]</scope>
    <source>
        <strain evidence="4">type strain: KCTC 22618</strain>
    </source>
</reference>
<dbReference type="SUPFAM" id="SSF52540">
    <property type="entry name" value="P-loop containing nucleoside triphosphate hydrolases"/>
    <property type="match status" value="2"/>
</dbReference>
<dbReference type="GO" id="GO:0005524">
    <property type="term" value="F:ATP binding"/>
    <property type="evidence" value="ECO:0007669"/>
    <property type="project" value="InterPro"/>
</dbReference>